<dbReference type="OrthoDB" id="330772at2759"/>
<proteinExistence type="predicted"/>
<evidence type="ECO:0000313" key="1">
    <source>
        <dbReference type="EMBL" id="CAD7662056.1"/>
    </source>
</evidence>
<organism evidence="1">
    <name type="scientific">Oppiella nova</name>
    <dbReference type="NCBI Taxonomy" id="334625"/>
    <lineage>
        <taxon>Eukaryota</taxon>
        <taxon>Metazoa</taxon>
        <taxon>Ecdysozoa</taxon>
        <taxon>Arthropoda</taxon>
        <taxon>Chelicerata</taxon>
        <taxon>Arachnida</taxon>
        <taxon>Acari</taxon>
        <taxon>Acariformes</taxon>
        <taxon>Sarcoptiformes</taxon>
        <taxon>Oribatida</taxon>
        <taxon>Brachypylina</taxon>
        <taxon>Oppioidea</taxon>
        <taxon>Oppiidae</taxon>
        <taxon>Oppiella</taxon>
    </lineage>
</organism>
<dbReference type="EMBL" id="OC940971">
    <property type="protein sequence ID" value="CAD7662056.1"/>
    <property type="molecule type" value="Genomic_DNA"/>
</dbReference>
<gene>
    <name evidence="1" type="ORF">ONB1V03_LOCUS18616</name>
</gene>
<sequence length="87" mass="9634">MTAKVFNVFANLETEFLEAKKSLKDVDESIKKITGREPNLAAKGVKGQTNGRNRVALPFGNSFSTAISQIEDQSDEPLRKRRFFGGS</sequence>
<name>A0A7R9MKR3_9ACAR</name>
<dbReference type="EMBL" id="CAJPVJ010026146">
    <property type="protein sequence ID" value="CAG2179192.1"/>
    <property type="molecule type" value="Genomic_DNA"/>
</dbReference>
<reference evidence="1" key="1">
    <citation type="submission" date="2020-11" db="EMBL/GenBank/DDBJ databases">
        <authorList>
            <person name="Tran Van P."/>
        </authorList>
    </citation>
    <scope>NUCLEOTIDE SEQUENCE</scope>
</reference>
<dbReference type="Proteomes" id="UP000728032">
    <property type="component" value="Unassembled WGS sequence"/>
</dbReference>
<accession>A0A7R9MKR3</accession>
<keyword evidence="2" id="KW-1185">Reference proteome</keyword>
<feature type="non-terminal residue" evidence="1">
    <location>
        <position position="87"/>
    </location>
</feature>
<protein>
    <submittedName>
        <fullName evidence="1">Uncharacterized protein</fullName>
    </submittedName>
</protein>
<evidence type="ECO:0000313" key="2">
    <source>
        <dbReference type="Proteomes" id="UP000728032"/>
    </source>
</evidence>
<dbReference type="AlphaFoldDB" id="A0A7R9MKR3"/>